<evidence type="ECO:0000313" key="1">
    <source>
        <dbReference type="EMBL" id="GAA4501967.1"/>
    </source>
</evidence>
<accession>A0ABP8QET1</accession>
<protein>
    <recommendedName>
        <fullName evidence="3">Thymidylate kinase</fullName>
    </recommendedName>
</protein>
<organism evidence="1 2">
    <name type="scientific">Pseudaeromonas paramecii</name>
    <dbReference type="NCBI Taxonomy" id="2138166"/>
    <lineage>
        <taxon>Bacteria</taxon>
        <taxon>Pseudomonadati</taxon>
        <taxon>Pseudomonadota</taxon>
        <taxon>Gammaproteobacteria</taxon>
        <taxon>Aeromonadales</taxon>
        <taxon>Aeromonadaceae</taxon>
        <taxon>Pseudaeromonas</taxon>
    </lineage>
</organism>
<dbReference type="EMBL" id="BAABFC010000018">
    <property type="protein sequence ID" value="GAA4501967.1"/>
    <property type="molecule type" value="Genomic_DNA"/>
</dbReference>
<keyword evidence="2" id="KW-1185">Reference proteome</keyword>
<proteinExistence type="predicted"/>
<dbReference type="Proteomes" id="UP001501321">
    <property type="component" value="Unassembled WGS sequence"/>
</dbReference>
<reference evidence="2" key="1">
    <citation type="journal article" date="2019" name="Int. J. Syst. Evol. Microbiol.">
        <title>The Global Catalogue of Microorganisms (GCM) 10K type strain sequencing project: providing services to taxonomists for standard genome sequencing and annotation.</title>
        <authorList>
            <consortium name="The Broad Institute Genomics Platform"/>
            <consortium name="The Broad Institute Genome Sequencing Center for Infectious Disease"/>
            <person name="Wu L."/>
            <person name="Ma J."/>
        </authorList>
    </citation>
    <scope>NUCLEOTIDE SEQUENCE [LARGE SCALE GENOMIC DNA]</scope>
    <source>
        <strain evidence="2">JCM 32226</strain>
    </source>
</reference>
<sequence length="82" mass="9544">MTLQELKTLYEQDQLSQALVVFDLLSKGWIVDFKDEQGRVYELTDTYGCRASFETEMGAEEAVRRIGDCPIQIDKHQRFIEP</sequence>
<name>A0ABP8QET1_9GAMM</name>
<evidence type="ECO:0008006" key="3">
    <source>
        <dbReference type="Google" id="ProtNLM"/>
    </source>
</evidence>
<gene>
    <name evidence="1" type="ORF">GCM10023095_25930</name>
</gene>
<evidence type="ECO:0000313" key="2">
    <source>
        <dbReference type="Proteomes" id="UP001501321"/>
    </source>
</evidence>
<comment type="caution">
    <text evidence="1">The sequence shown here is derived from an EMBL/GenBank/DDBJ whole genome shotgun (WGS) entry which is preliminary data.</text>
</comment>
<dbReference type="RefSeq" id="WP_345013804.1">
    <property type="nucleotide sequence ID" value="NZ_BAABFC010000018.1"/>
</dbReference>